<dbReference type="Gene3D" id="1.10.510.10">
    <property type="entry name" value="Transferase(Phosphotransferase) domain 1"/>
    <property type="match status" value="2"/>
</dbReference>
<dbReference type="InterPro" id="IPR008271">
    <property type="entry name" value="Ser/Thr_kinase_AS"/>
</dbReference>
<dbReference type="SMART" id="SM00220">
    <property type="entry name" value="S_TKc"/>
    <property type="match status" value="1"/>
</dbReference>
<organism evidence="8 9">
    <name type="scientific">Tetradesmus obliquus</name>
    <name type="common">Green alga</name>
    <name type="synonym">Acutodesmus obliquus</name>
    <dbReference type="NCBI Taxonomy" id="3088"/>
    <lineage>
        <taxon>Eukaryota</taxon>
        <taxon>Viridiplantae</taxon>
        <taxon>Chlorophyta</taxon>
        <taxon>core chlorophytes</taxon>
        <taxon>Chlorophyceae</taxon>
        <taxon>CS clade</taxon>
        <taxon>Sphaeropleales</taxon>
        <taxon>Scenedesmaceae</taxon>
        <taxon>Tetradesmus</taxon>
    </lineage>
</organism>
<dbReference type="PROSITE" id="PS00108">
    <property type="entry name" value="PROTEIN_KINASE_ST"/>
    <property type="match status" value="1"/>
</dbReference>
<dbReference type="InterPro" id="IPR000719">
    <property type="entry name" value="Prot_kinase_dom"/>
</dbReference>
<evidence type="ECO:0000313" key="8">
    <source>
        <dbReference type="EMBL" id="WIA21646.1"/>
    </source>
</evidence>
<name>A0ABY8UMZ0_TETOB</name>
<keyword evidence="1" id="KW-0723">Serine/threonine-protein kinase</keyword>
<evidence type="ECO:0000256" key="5">
    <source>
        <dbReference type="ARBA" id="ARBA00022840"/>
    </source>
</evidence>
<evidence type="ECO:0000256" key="4">
    <source>
        <dbReference type="ARBA" id="ARBA00022777"/>
    </source>
</evidence>
<evidence type="ECO:0000256" key="6">
    <source>
        <dbReference type="SAM" id="MobiDB-lite"/>
    </source>
</evidence>
<dbReference type="Pfam" id="PF00069">
    <property type="entry name" value="Pkinase"/>
    <property type="match status" value="2"/>
</dbReference>
<accession>A0ABY8UMZ0</accession>
<feature type="region of interest" description="Disordered" evidence="6">
    <location>
        <begin position="1"/>
        <end position="43"/>
    </location>
</feature>
<keyword evidence="3" id="KW-0547">Nucleotide-binding</keyword>
<dbReference type="PANTHER" id="PTHR24346">
    <property type="entry name" value="MAP/MICROTUBULE AFFINITY-REGULATING KINASE"/>
    <property type="match status" value="1"/>
</dbReference>
<gene>
    <name evidence="8" type="ORF">OEZ85_000821</name>
</gene>
<dbReference type="PANTHER" id="PTHR24346:SF82">
    <property type="entry name" value="KP78A-RELATED"/>
    <property type="match status" value="1"/>
</dbReference>
<dbReference type="Proteomes" id="UP001244341">
    <property type="component" value="Chromosome 13b"/>
</dbReference>
<evidence type="ECO:0000313" key="9">
    <source>
        <dbReference type="Proteomes" id="UP001244341"/>
    </source>
</evidence>
<sequence length="457" mass="50943">MGACCSSPADNYEPGSKQAAGSSSAHHHHHHKNQKQEAQKTPDFGLGEDFEVIKLLGTGGEGETWLCVDQRTKREVAIKLVRRPIPRSITQIIQREIKILADLGDGHLNIVHADEVLLTKTHVGLVMEYVAGGNMVAFVTKRREMRESRGGLCIDEDEASFFFRQLIWAVQFCHKNHVAHRDLKLDNTILDHRDPPRLKLCDFGFAKAWASNSNMDTMRIGTPEYMGPELISGRWGLGFIGVETWFVSTRVHGASNSNMDTMRIGTPEYMGPELISGRAGYDGKKVDVWAAGVLLFVMLLGMFPFEMEDENYVNTAGLYSIWIQQIRTSWQESPHNNSAVGKLTKDCRDLLDKMFDVNQDSRITIDGIIRHPWFSRPLPEKYETALAQLQEEQRAIDSRVAGGNYRSKERDAQLQMLLDKATIPPAAGENILRVPLSRYGASSAVGSGAVAAIPEGP</sequence>
<keyword evidence="5" id="KW-0067">ATP-binding</keyword>
<evidence type="ECO:0000256" key="1">
    <source>
        <dbReference type="ARBA" id="ARBA00022527"/>
    </source>
</evidence>
<evidence type="ECO:0000259" key="7">
    <source>
        <dbReference type="PROSITE" id="PS50011"/>
    </source>
</evidence>
<keyword evidence="4" id="KW-0418">Kinase</keyword>
<protein>
    <recommendedName>
        <fullName evidence="7">Protein kinase domain-containing protein</fullName>
    </recommendedName>
</protein>
<dbReference type="PROSITE" id="PS50011">
    <property type="entry name" value="PROTEIN_KINASE_DOM"/>
    <property type="match status" value="1"/>
</dbReference>
<keyword evidence="9" id="KW-1185">Reference proteome</keyword>
<evidence type="ECO:0000256" key="3">
    <source>
        <dbReference type="ARBA" id="ARBA00022741"/>
    </source>
</evidence>
<dbReference type="EMBL" id="CP126220">
    <property type="protein sequence ID" value="WIA21646.1"/>
    <property type="molecule type" value="Genomic_DNA"/>
</dbReference>
<feature type="domain" description="Protein kinase" evidence="7">
    <location>
        <begin position="50"/>
        <end position="374"/>
    </location>
</feature>
<evidence type="ECO:0000256" key="2">
    <source>
        <dbReference type="ARBA" id="ARBA00022679"/>
    </source>
</evidence>
<dbReference type="SUPFAM" id="SSF56112">
    <property type="entry name" value="Protein kinase-like (PK-like)"/>
    <property type="match status" value="2"/>
</dbReference>
<keyword evidence="2" id="KW-0808">Transferase</keyword>
<reference evidence="8 9" key="1">
    <citation type="submission" date="2023-05" db="EMBL/GenBank/DDBJ databases">
        <title>A 100% complete, gapless, phased diploid assembly of the Scenedesmus obliquus UTEX 3031 genome.</title>
        <authorList>
            <person name="Biondi T.C."/>
            <person name="Hanschen E.R."/>
            <person name="Kwon T."/>
            <person name="Eng W."/>
            <person name="Kruse C.P.S."/>
            <person name="Koehler S.I."/>
            <person name="Kunde Y."/>
            <person name="Gleasner C.D."/>
            <person name="You Mak K.T."/>
            <person name="Polle J."/>
            <person name="Hovde B.T."/>
            <person name="Starkenburg S.R."/>
        </authorList>
    </citation>
    <scope>NUCLEOTIDE SEQUENCE [LARGE SCALE GENOMIC DNA]</scope>
    <source>
        <strain evidence="8 9">DOE0152z</strain>
    </source>
</reference>
<proteinExistence type="predicted"/>
<dbReference type="InterPro" id="IPR011009">
    <property type="entry name" value="Kinase-like_dom_sf"/>
</dbReference>